<evidence type="ECO:0000256" key="1">
    <source>
        <dbReference type="SAM" id="MobiDB-lite"/>
    </source>
</evidence>
<dbReference type="Proteomes" id="UP000053732">
    <property type="component" value="Unassembled WGS sequence"/>
</dbReference>
<dbReference type="AlphaFoldDB" id="A0A0G4PI82"/>
<accession>A0A0G4PI82</accession>
<evidence type="ECO:0000313" key="3">
    <source>
        <dbReference type="Proteomes" id="UP000053732"/>
    </source>
</evidence>
<reference evidence="2 3" key="1">
    <citation type="journal article" date="2014" name="Nat. Commun.">
        <title>Multiple recent horizontal transfers of a large genomic region in cheese making fungi.</title>
        <authorList>
            <person name="Cheeseman K."/>
            <person name="Ropars J."/>
            <person name="Renault P."/>
            <person name="Dupont J."/>
            <person name="Gouzy J."/>
            <person name="Branca A."/>
            <person name="Abraham A.L."/>
            <person name="Ceppi M."/>
            <person name="Conseiller E."/>
            <person name="Debuchy R."/>
            <person name="Malagnac F."/>
            <person name="Goarin A."/>
            <person name="Silar P."/>
            <person name="Lacoste S."/>
            <person name="Sallet E."/>
            <person name="Bensimon A."/>
            <person name="Giraud T."/>
            <person name="Brygoo Y."/>
        </authorList>
    </citation>
    <scope>NUCLEOTIDE SEQUENCE [LARGE SCALE GENOMIC DNA]</scope>
    <source>
        <strain evidence="3">FM 013</strain>
    </source>
</reference>
<evidence type="ECO:0000313" key="2">
    <source>
        <dbReference type="EMBL" id="CRL26039.1"/>
    </source>
</evidence>
<feature type="compositionally biased region" description="Polar residues" evidence="1">
    <location>
        <begin position="51"/>
        <end position="61"/>
    </location>
</feature>
<dbReference type="EMBL" id="HG793150">
    <property type="protein sequence ID" value="CRL26039.1"/>
    <property type="molecule type" value="Genomic_DNA"/>
</dbReference>
<name>A0A0G4PI82_PENC3</name>
<sequence>MDISSREEGKGVCGGAIASTSDLIPLSFIVSMHLSTSSRASAKAVTRRTESCGSNGGNTYVQRRRGFPGILGQGPMLL</sequence>
<organism evidence="2 3">
    <name type="scientific">Penicillium camemberti (strain FM 013)</name>
    <dbReference type="NCBI Taxonomy" id="1429867"/>
    <lineage>
        <taxon>Eukaryota</taxon>
        <taxon>Fungi</taxon>
        <taxon>Dikarya</taxon>
        <taxon>Ascomycota</taxon>
        <taxon>Pezizomycotina</taxon>
        <taxon>Eurotiomycetes</taxon>
        <taxon>Eurotiomycetidae</taxon>
        <taxon>Eurotiales</taxon>
        <taxon>Aspergillaceae</taxon>
        <taxon>Penicillium</taxon>
    </lineage>
</organism>
<gene>
    <name evidence="2" type="ORF">PCAMFM013_S017g000022</name>
</gene>
<keyword evidence="3" id="KW-1185">Reference proteome</keyword>
<feature type="region of interest" description="Disordered" evidence="1">
    <location>
        <begin position="45"/>
        <end position="78"/>
    </location>
</feature>
<protein>
    <submittedName>
        <fullName evidence="2">Str. FM013</fullName>
    </submittedName>
</protein>
<proteinExistence type="predicted"/>